<dbReference type="AlphaFoldDB" id="A0AAE1Z1V8"/>
<keyword evidence="6 9" id="KW-0472">Membrane</keyword>
<feature type="signal peptide" evidence="10">
    <location>
        <begin position="1"/>
        <end position="18"/>
    </location>
</feature>
<evidence type="ECO:0000256" key="3">
    <source>
        <dbReference type="ARBA" id="ARBA00022679"/>
    </source>
</evidence>
<keyword evidence="10" id="KW-0732">Signal</keyword>
<feature type="compositionally biased region" description="Polar residues" evidence="8">
    <location>
        <begin position="630"/>
        <end position="646"/>
    </location>
</feature>
<dbReference type="GO" id="GO:0017095">
    <property type="term" value="F:heparan sulfate 6-sulfotransferase activity"/>
    <property type="evidence" value="ECO:0007669"/>
    <property type="project" value="TreeGrafter"/>
</dbReference>
<dbReference type="InterPro" id="IPR027417">
    <property type="entry name" value="P-loop_NTPase"/>
</dbReference>
<evidence type="ECO:0000256" key="2">
    <source>
        <dbReference type="ARBA" id="ARBA00005679"/>
    </source>
</evidence>
<keyword evidence="12" id="KW-1185">Reference proteome</keyword>
<feature type="region of interest" description="Disordered" evidence="8">
    <location>
        <begin position="618"/>
        <end position="646"/>
    </location>
</feature>
<evidence type="ECO:0000256" key="6">
    <source>
        <dbReference type="ARBA" id="ARBA00023136"/>
    </source>
</evidence>
<feature type="chain" id="PRO_5041977006" evidence="10">
    <location>
        <begin position="19"/>
        <end position="856"/>
    </location>
</feature>
<dbReference type="PANTHER" id="PTHR12812">
    <property type="entry name" value="HEPARAN SULFATE 6-O-SULFOTRANSFERASE 3"/>
    <property type="match status" value="1"/>
</dbReference>
<evidence type="ECO:0000256" key="10">
    <source>
        <dbReference type="SAM" id="SignalP"/>
    </source>
</evidence>
<comment type="subcellular location">
    <subcellularLocation>
        <location evidence="1">Membrane</location>
        <topology evidence="1">Single-pass membrane protein</topology>
    </subcellularLocation>
</comment>
<evidence type="ECO:0000256" key="9">
    <source>
        <dbReference type="SAM" id="Phobius"/>
    </source>
</evidence>
<evidence type="ECO:0000256" key="5">
    <source>
        <dbReference type="ARBA" id="ARBA00022989"/>
    </source>
</evidence>
<keyword evidence="3" id="KW-0808">Transferase</keyword>
<name>A0AAE1Z1V8_9LAMI</name>
<evidence type="ECO:0000313" key="12">
    <source>
        <dbReference type="Proteomes" id="UP001293254"/>
    </source>
</evidence>
<protein>
    <submittedName>
        <fullName evidence="11">Protein-tyrosine sulfotransferase</fullName>
    </submittedName>
</protein>
<keyword evidence="7" id="KW-0325">Glycoprotein</keyword>
<evidence type="ECO:0000256" key="8">
    <source>
        <dbReference type="SAM" id="MobiDB-lite"/>
    </source>
</evidence>
<dbReference type="Gene3D" id="3.40.50.300">
    <property type="entry name" value="P-loop containing nucleotide triphosphate hydrolases"/>
    <property type="match status" value="1"/>
</dbReference>
<reference evidence="11" key="2">
    <citation type="journal article" date="2024" name="Plant">
        <title>Genomic evolution and insights into agronomic trait innovations of Sesamum species.</title>
        <authorList>
            <person name="Miao H."/>
            <person name="Wang L."/>
            <person name="Qu L."/>
            <person name="Liu H."/>
            <person name="Sun Y."/>
            <person name="Le M."/>
            <person name="Wang Q."/>
            <person name="Wei S."/>
            <person name="Zheng Y."/>
            <person name="Lin W."/>
            <person name="Duan Y."/>
            <person name="Cao H."/>
            <person name="Xiong S."/>
            <person name="Wang X."/>
            <person name="Wei L."/>
            <person name="Li C."/>
            <person name="Ma Q."/>
            <person name="Ju M."/>
            <person name="Zhao R."/>
            <person name="Li G."/>
            <person name="Mu C."/>
            <person name="Tian Q."/>
            <person name="Mei H."/>
            <person name="Zhang T."/>
            <person name="Gao T."/>
            <person name="Zhang H."/>
        </authorList>
    </citation>
    <scope>NUCLEOTIDE SEQUENCE</scope>
    <source>
        <strain evidence="11">3651</strain>
    </source>
</reference>
<keyword evidence="5 9" id="KW-1133">Transmembrane helix</keyword>
<proteinExistence type="inferred from homology"/>
<accession>A0AAE1Z1V8</accession>
<dbReference type="PANTHER" id="PTHR12812:SF0">
    <property type="entry name" value="HEPARAN-SULFATE 6-O-SULFOTRANSFERASE"/>
    <property type="match status" value="1"/>
</dbReference>
<evidence type="ECO:0000256" key="1">
    <source>
        <dbReference type="ARBA" id="ARBA00004167"/>
    </source>
</evidence>
<feature type="transmembrane region" description="Helical" evidence="9">
    <location>
        <begin position="774"/>
        <end position="793"/>
    </location>
</feature>
<evidence type="ECO:0000313" key="11">
    <source>
        <dbReference type="EMBL" id="KAK4440730.1"/>
    </source>
</evidence>
<comment type="similarity">
    <text evidence="2">Belongs to the GILT family.</text>
</comment>
<dbReference type="GO" id="GO:0016671">
    <property type="term" value="F:oxidoreductase activity, acting on a sulfur group of donors, disulfide as acceptor"/>
    <property type="evidence" value="ECO:0007669"/>
    <property type="project" value="InterPro"/>
</dbReference>
<dbReference type="EMBL" id="JACGWO010000001">
    <property type="protein sequence ID" value="KAK4440730.1"/>
    <property type="molecule type" value="Genomic_DNA"/>
</dbReference>
<dbReference type="Proteomes" id="UP001293254">
    <property type="component" value="Unassembled WGS sequence"/>
</dbReference>
<keyword evidence="4 9" id="KW-0812">Transmembrane</keyword>
<dbReference type="Pfam" id="PF03227">
    <property type="entry name" value="GILT"/>
    <property type="match status" value="1"/>
</dbReference>
<dbReference type="InterPro" id="IPR004911">
    <property type="entry name" value="Interferon-induced_GILT"/>
</dbReference>
<dbReference type="SUPFAM" id="SSF52540">
    <property type="entry name" value="P-loop containing nucleoside triphosphate hydrolases"/>
    <property type="match status" value="1"/>
</dbReference>
<comment type="caution">
    <text evidence="11">The sequence shown here is derived from an EMBL/GenBank/DDBJ whole genome shotgun (WGS) entry which is preliminary data.</text>
</comment>
<organism evidence="11 12">
    <name type="scientific">Sesamum alatum</name>
    <dbReference type="NCBI Taxonomy" id="300844"/>
    <lineage>
        <taxon>Eukaryota</taxon>
        <taxon>Viridiplantae</taxon>
        <taxon>Streptophyta</taxon>
        <taxon>Embryophyta</taxon>
        <taxon>Tracheophyta</taxon>
        <taxon>Spermatophyta</taxon>
        <taxon>Magnoliopsida</taxon>
        <taxon>eudicotyledons</taxon>
        <taxon>Gunneridae</taxon>
        <taxon>Pentapetalae</taxon>
        <taxon>asterids</taxon>
        <taxon>lamiids</taxon>
        <taxon>Lamiales</taxon>
        <taxon>Pedaliaceae</taxon>
        <taxon>Sesamum</taxon>
    </lineage>
</organism>
<sequence>MDALRLLLICSLISASAADKVSFEVYYESLCPYCSNLIVNYLYKLFDSDLISITDFKLVPYGNAKIRPNGTITCQHGPNECLLNTVEACAIDVWPDVKVYFPFVYCVESLVYNHNYTHWDTCFEKLDLDASPVADCYSGKRGRELELQYAAETNALQPPHKYVPWVVVDGQPLYDDYRDFISYICKAYKGTDPPSACTESSVGGIWKVKINSIQSLYGQETVMSKLFRTGQAIISWLQRNKIVEKGGGRGGVGPPFGLIVKFVWSKPYTRFVGIYEHEISVLYTCLLTLLFIGEVAMMCKTMHSMLGLILVLLLSVPVTIKASEADDGYSQCERTVKNWASSSLDSEVKDDKHDLRDLLFFLHVPRTGGRTYFHCFLKKLYSNSQECPRSYDKLRVNPRKPNCRLLSTHDDYSMMSKLPKEKTSVVTILRNPIDRVFSTYEFSVEVAARFLIHPNLTSVARMARIAQRRRKTAGVSTLDIWPWKYLVPWMREDLFARRDARKLRGQLHLVANNSYDAEDILMPLHEYIHHPIAVDIVHNGATFQIAGLTNNSYSAEAHEVRHCVLKYHTLGEYVLEVAKKRLADMLYVGLTENHRESATMFANIVGAQVISQHTISSSSADVAGNDRSEQSSVTNTISDANDQGNSTYQTLEDVSPTAKVEVARDNLTVGKLMQAYESCISSLRNSQSERRVNSLKRISPVNFTKEARRQVPEVVIQEIASLNSLDIELYNYAQHIFTEQQGHMTQRMVYAEKLATTLSTSAYPNFYAVPSWKVLSIPITGLVMLLLILFFFCRGPHLLILSPSFKNVAEEGKQTGVVTLWGQSLIIICSLVLTPGNRKGIASNLGSRRNRSFHTS</sequence>
<evidence type="ECO:0000256" key="4">
    <source>
        <dbReference type="ARBA" id="ARBA00022692"/>
    </source>
</evidence>
<dbReference type="InterPro" id="IPR010635">
    <property type="entry name" value="Heparan_SO4-6-sulfoTrfase"/>
</dbReference>
<reference evidence="11" key="1">
    <citation type="submission" date="2020-06" db="EMBL/GenBank/DDBJ databases">
        <authorList>
            <person name="Li T."/>
            <person name="Hu X."/>
            <person name="Zhang T."/>
            <person name="Song X."/>
            <person name="Zhang H."/>
            <person name="Dai N."/>
            <person name="Sheng W."/>
            <person name="Hou X."/>
            <person name="Wei L."/>
        </authorList>
    </citation>
    <scope>NUCLEOTIDE SEQUENCE</scope>
    <source>
        <strain evidence="11">3651</strain>
        <tissue evidence="11">Leaf</tissue>
    </source>
</reference>
<gene>
    <name evidence="11" type="ORF">Salat_0407900</name>
</gene>
<evidence type="ECO:0000256" key="7">
    <source>
        <dbReference type="ARBA" id="ARBA00023180"/>
    </source>
</evidence>
<dbReference type="GO" id="GO:0016020">
    <property type="term" value="C:membrane"/>
    <property type="evidence" value="ECO:0007669"/>
    <property type="project" value="UniProtKB-SubCell"/>
</dbReference>